<dbReference type="GO" id="GO:0050660">
    <property type="term" value="F:flavin adenine dinucleotide binding"/>
    <property type="evidence" value="ECO:0007669"/>
    <property type="project" value="InterPro"/>
</dbReference>
<keyword evidence="3" id="KW-0812">Transmembrane</keyword>
<feature type="transmembrane region" description="Helical" evidence="3">
    <location>
        <begin position="788"/>
        <end position="811"/>
    </location>
</feature>
<dbReference type="PANTHER" id="PTHR11552:SF115">
    <property type="entry name" value="DEHYDROGENASE XPTC-RELATED"/>
    <property type="match status" value="1"/>
</dbReference>
<dbReference type="GO" id="GO:0016614">
    <property type="term" value="F:oxidoreductase activity, acting on CH-OH group of donors"/>
    <property type="evidence" value="ECO:0007669"/>
    <property type="project" value="InterPro"/>
</dbReference>
<evidence type="ECO:0000256" key="4">
    <source>
        <dbReference type="SAM" id="SignalP"/>
    </source>
</evidence>
<feature type="transmembrane region" description="Helical" evidence="3">
    <location>
        <begin position="877"/>
        <end position="899"/>
    </location>
</feature>
<organism evidence="6 7">
    <name type="scientific">Aureobasidium melanogenum</name>
    <name type="common">Aureobasidium pullulans var. melanogenum</name>
    <dbReference type="NCBI Taxonomy" id="46634"/>
    <lineage>
        <taxon>Eukaryota</taxon>
        <taxon>Fungi</taxon>
        <taxon>Dikarya</taxon>
        <taxon>Ascomycota</taxon>
        <taxon>Pezizomycotina</taxon>
        <taxon>Dothideomycetes</taxon>
        <taxon>Dothideomycetidae</taxon>
        <taxon>Dothideales</taxon>
        <taxon>Saccotheciaceae</taxon>
        <taxon>Aureobasidium</taxon>
    </lineage>
</organism>
<feature type="transmembrane region" description="Helical" evidence="3">
    <location>
        <begin position="701"/>
        <end position="730"/>
    </location>
</feature>
<reference evidence="6" key="1">
    <citation type="journal article" date="2021" name="J Fungi (Basel)">
        <title>Virulence traits and population genomics of the black yeast Aureobasidium melanogenum.</title>
        <authorList>
            <person name="Cernosa A."/>
            <person name="Sun X."/>
            <person name="Gostincar C."/>
            <person name="Fang C."/>
            <person name="Gunde-Cimerman N."/>
            <person name="Song Z."/>
        </authorList>
    </citation>
    <scope>NUCLEOTIDE SEQUENCE</scope>
    <source>
        <strain evidence="6">EXF-8016</strain>
    </source>
</reference>
<dbReference type="EMBL" id="JAHFYH010000046">
    <property type="protein sequence ID" value="KAH0218774.1"/>
    <property type="molecule type" value="Genomic_DNA"/>
</dbReference>
<dbReference type="Pfam" id="PF00732">
    <property type="entry name" value="GMC_oxred_N"/>
    <property type="match status" value="2"/>
</dbReference>
<comment type="similarity">
    <text evidence="1">Belongs to the GMC oxidoreductase family.</text>
</comment>
<feature type="transmembrane region" description="Helical" evidence="3">
    <location>
        <begin position="751"/>
        <end position="776"/>
    </location>
</feature>
<dbReference type="AlphaFoldDB" id="A0A9P8GCP6"/>
<dbReference type="InterPro" id="IPR012132">
    <property type="entry name" value="GMC_OxRdtase"/>
</dbReference>
<feature type="chain" id="PRO_5040136228" evidence="4">
    <location>
        <begin position="17"/>
        <end position="907"/>
    </location>
</feature>
<reference evidence="6" key="2">
    <citation type="submission" date="2021-08" db="EMBL/GenBank/DDBJ databases">
        <authorList>
            <person name="Gostincar C."/>
            <person name="Sun X."/>
            <person name="Song Z."/>
            <person name="Gunde-Cimerman N."/>
        </authorList>
    </citation>
    <scope>NUCLEOTIDE SEQUENCE</scope>
    <source>
        <strain evidence="6">EXF-8016</strain>
    </source>
</reference>
<dbReference type="PANTHER" id="PTHR11552">
    <property type="entry name" value="GLUCOSE-METHANOL-CHOLINE GMC OXIDOREDUCTASE"/>
    <property type="match status" value="1"/>
</dbReference>
<dbReference type="SUPFAM" id="SSF51905">
    <property type="entry name" value="FAD/NAD(P)-binding domain"/>
    <property type="match status" value="2"/>
</dbReference>
<dbReference type="OrthoDB" id="269227at2759"/>
<evidence type="ECO:0000256" key="3">
    <source>
        <dbReference type="SAM" id="Phobius"/>
    </source>
</evidence>
<feature type="non-terminal residue" evidence="6">
    <location>
        <position position="1"/>
    </location>
</feature>
<dbReference type="GO" id="GO:0044550">
    <property type="term" value="P:secondary metabolite biosynthetic process"/>
    <property type="evidence" value="ECO:0007669"/>
    <property type="project" value="TreeGrafter"/>
</dbReference>
<evidence type="ECO:0000313" key="7">
    <source>
        <dbReference type="Proteomes" id="UP000767238"/>
    </source>
</evidence>
<proteinExistence type="inferred from homology"/>
<dbReference type="InterPro" id="IPR000172">
    <property type="entry name" value="GMC_OxRdtase_N"/>
</dbReference>
<evidence type="ECO:0000256" key="1">
    <source>
        <dbReference type="ARBA" id="ARBA00010790"/>
    </source>
</evidence>
<keyword evidence="4" id="KW-0732">Signal</keyword>
<evidence type="ECO:0000259" key="5">
    <source>
        <dbReference type="PROSITE" id="PS00624"/>
    </source>
</evidence>
<comment type="caution">
    <text evidence="6">The sequence shown here is derived from an EMBL/GenBank/DDBJ whole genome shotgun (WGS) entry which is preliminary data.</text>
</comment>
<dbReference type="SUPFAM" id="SSF54373">
    <property type="entry name" value="FAD-linked reductases, C-terminal domain"/>
    <property type="match status" value="1"/>
</dbReference>
<name>A0A9P8GCP6_AURME</name>
<sequence length="907" mass="98701">MTLFLVFLLCILHAGCLPLNSQLLDSYDYIVVGGGPSGLTVANRLSENPAINVLLLEAGPADDNEPWVQIPFFAGQGVGSSLDWNLMTVPQTGGIGDYDDWVTLGNPGWSFWDLLPYFCKSETFTPHTQSAAANAVGINQNPLVHGNSGPVNVSFSNYIYNETVNFFSALEELQMPVSYDPNDGTTAGASFLPLSLNPGNQTRCDARSAYLEPYAARPNLWIVTNQYVTRILFEGGFGNPNTTIPTPGDASTGQGNSFSRPGGLFPNITQSAITTKRRRSWPGHHILKAIMDRIFLQTREPTNTPVTSVGGLIKANGVEFAPGAAIPRKNITAVREVILAAGAIHTPQILKLSGLGPSSELQPLQIPVLVDLPGVGMNLQDHVLVGVFYPYQKPTSLTSVQIASNYTLMSQFGAVYQANKTGPWTAGPPDGNAFPALSILTNKSFSIVTRAQTQKAMDYLPGDVHPNVLAGFDAQRQLLIKALQDPRRAAYELLNFNYGAFSNVNMRPFSRGSVKLNSSRPFDPPLIDPRYGSNPVDLDVLLASIVYNRQVLATTSMRSLQPLQLNPTPNATDQQILEFIKANVQTEFHPSGTCAMLPLELGGVVDPQLLVYGTQNLRIVDASIMPVIPASHLQAVVYGIAEKVGTSNPHLSPHNPDDPIGRRHHQERNFKSAIHKTATYTTCCYAEYIARCCIDSSIRAWILGAFLNLVFDIITGVDLVVVLVVVSILFSYVQSVSFDTITAESVTGIEVVVIGATGVVFAASINIVIISVIDFLCGQFVATWRHPIVFALNSGILHTCIEVIVQMFVCLDNSLGLVVRVPTNPIFSPELKRINYDSFINPSIHIRANVVLVIKHKLNAVALLVDHDHDHVTNVNILLGIVLYAVITLVFCTVSKFFLETFLELVF</sequence>
<dbReference type="InterPro" id="IPR036188">
    <property type="entry name" value="FAD/NAD-bd_sf"/>
</dbReference>
<dbReference type="Gene3D" id="3.50.50.60">
    <property type="entry name" value="FAD/NAD(P)-binding domain"/>
    <property type="match status" value="3"/>
</dbReference>
<feature type="region of interest" description="Disordered" evidence="2">
    <location>
        <begin position="242"/>
        <end position="261"/>
    </location>
</feature>
<dbReference type="Pfam" id="PF05199">
    <property type="entry name" value="GMC_oxred_C"/>
    <property type="match status" value="1"/>
</dbReference>
<evidence type="ECO:0000256" key="2">
    <source>
        <dbReference type="SAM" id="MobiDB-lite"/>
    </source>
</evidence>
<dbReference type="InterPro" id="IPR007867">
    <property type="entry name" value="GMC_OxRtase_C"/>
</dbReference>
<dbReference type="PROSITE" id="PS00624">
    <property type="entry name" value="GMC_OXRED_2"/>
    <property type="match status" value="1"/>
</dbReference>
<evidence type="ECO:0000313" key="6">
    <source>
        <dbReference type="EMBL" id="KAH0218774.1"/>
    </source>
</evidence>
<feature type="compositionally biased region" description="Polar residues" evidence="2">
    <location>
        <begin position="242"/>
        <end position="259"/>
    </location>
</feature>
<feature type="domain" description="Glucose-methanol-choline oxidoreductase N-terminal" evidence="5">
    <location>
        <begin position="342"/>
        <end position="356"/>
    </location>
</feature>
<keyword evidence="3" id="KW-1133">Transmembrane helix</keyword>
<keyword evidence="3" id="KW-0472">Membrane</keyword>
<accession>A0A9P8GCP6</accession>
<protein>
    <submittedName>
        <fullName evidence="6">Alcohol oxidase</fullName>
    </submittedName>
</protein>
<dbReference type="Gene3D" id="3.30.560.10">
    <property type="entry name" value="Glucose Oxidase, domain 3"/>
    <property type="match status" value="3"/>
</dbReference>
<gene>
    <name evidence="6" type="ORF">KCV03_g6287</name>
</gene>
<feature type="signal peptide" evidence="4">
    <location>
        <begin position="1"/>
        <end position="16"/>
    </location>
</feature>
<dbReference type="Proteomes" id="UP000767238">
    <property type="component" value="Unassembled WGS sequence"/>
</dbReference>